<evidence type="ECO:0000256" key="8">
    <source>
        <dbReference type="SAM" id="MobiDB-lite"/>
    </source>
</evidence>
<dbReference type="OrthoDB" id="166746at2759"/>
<feature type="domain" description="Polycomb protein SUZ12-like zinc finger" evidence="10">
    <location>
        <begin position="569"/>
        <end position="643"/>
    </location>
</feature>
<keyword evidence="4" id="KW-0862">Zinc</keyword>
<feature type="domain" description="Polycomb protein VEFS-Box" evidence="9">
    <location>
        <begin position="749"/>
        <end position="869"/>
    </location>
</feature>
<protein>
    <submittedName>
        <fullName evidence="13">VEFS-Box domain-containing protein</fullName>
    </submittedName>
</protein>
<dbReference type="GO" id="GO:0016586">
    <property type="term" value="C:RSC-type complex"/>
    <property type="evidence" value="ECO:0007669"/>
    <property type="project" value="TreeGrafter"/>
</dbReference>
<feature type="region of interest" description="Disordered" evidence="8">
    <location>
        <begin position="488"/>
        <end position="563"/>
    </location>
</feature>
<dbReference type="EMBL" id="UXSR01005419">
    <property type="protein sequence ID" value="VDD81862.1"/>
    <property type="molecule type" value="Genomic_DNA"/>
</dbReference>
<dbReference type="InterPro" id="IPR057540">
    <property type="entry name" value="Znf_SUZ12"/>
</dbReference>
<feature type="compositionally biased region" description="Low complexity" evidence="8">
    <location>
        <begin position="531"/>
        <end position="549"/>
    </location>
</feature>
<feature type="compositionally biased region" description="Polar residues" evidence="8">
    <location>
        <begin position="211"/>
        <end position="226"/>
    </location>
</feature>
<feature type="compositionally biased region" description="Polar residues" evidence="8">
    <location>
        <begin position="88"/>
        <end position="105"/>
    </location>
</feature>
<organism evidence="13">
    <name type="scientific">Mesocestoides corti</name>
    <name type="common">Flatworm</name>
    <dbReference type="NCBI Taxonomy" id="53468"/>
    <lineage>
        <taxon>Eukaryota</taxon>
        <taxon>Metazoa</taxon>
        <taxon>Spiralia</taxon>
        <taxon>Lophotrochozoa</taxon>
        <taxon>Platyhelminthes</taxon>
        <taxon>Cestoda</taxon>
        <taxon>Eucestoda</taxon>
        <taxon>Cyclophyllidea</taxon>
        <taxon>Mesocestoididae</taxon>
        <taxon>Mesocestoides</taxon>
    </lineage>
</organism>
<reference evidence="13" key="2">
    <citation type="submission" date="2019-11" db="UniProtKB">
        <authorList>
            <consortium name="WormBaseParasite"/>
        </authorList>
    </citation>
    <scope>IDENTIFICATION</scope>
</reference>
<dbReference type="Pfam" id="PF09733">
    <property type="entry name" value="VEFS-Box"/>
    <property type="match status" value="1"/>
</dbReference>
<dbReference type="WBParaSite" id="MCU_004634-RB">
    <property type="protein sequence ID" value="MCU_004634-RB"/>
    <property type="gene ID" value="MCU_004634"/>
</dbReference>
<evidence type="ECO:0000313" key="13">
    <source>
        <dbReference type="WBParaSite" id="MCU_004634-RB"/>
    </source>
</evidence>
<evidence type="ECO:0000256" key="6">
    <source>
        <dbReference type="ARBA" id="ARBA00023015"/>
    </source>
</evidence>
<keyword evidence="6" id="KW-0805">Transcription regulation</keyword>
<sequence length="897" mass="99615">MARSNRLGILRRSHNHLTKSATLCQFIQKPTGSSTSPPPHVESVLTGTKLVRTGLKSSENADSSATSKALNGTSVRAKRLKAKRRLNGTRSSLPATKKNSASTDALSHVAKPDASRFPSSDAIETPFLSPISSSESHADYEEFVRAFAVPTHLYRYLASRHRLRPIYLTRNLRYMWPARVDSDKVKRDRKIENVVAKIYDGRPVRPRRSQRTSTSASPTTNCNGPELALSTQWPDEVELIVEGFFDSEKETDWVTVEAKLTLQSRLGWTWRRKSRQRDTLVLLGRDVDCACNPEKAVPSSGSNSYRFRLSEMLEAAGGEGGGPRSPALVCQRVSSAQLELRVKAKERRRAKRINGCAPGETLSQTAYVVHYSTAPLPLFYVSPPAATSCGDSARFPQFLLSPGLYELRLGIQAEPEAMPPNVSQLSTLAADSAMSLEGGAATSGGDRVSFQGPGEGAFRFPKVSAAVDEYSRWPRLRFHVVWHSSAASGKTARQRHNSSQKHPSSVPLRLSSPKSVKRHSADSLPTPPSMSPISLLTPTSTTPTAATTPQKLQKHQSPDDPVASTPVYVTYRFLYGEDDKRLQQWSETQDMICPWCKLNCRRGQANPPSSLLAHLRSCHPRFRFRANWNPRRQHLSLEVSLNDSYDGSNDCVMRSHRLGTASTVAATSVDPCLLETAASRNPNQLPLVGGWTGYGGGPEDVFRNSRRAAAEALLREHRPSKRLPYTHLIYWRGAEHLVRHPLESSLTTRPLAVGHNRVYFHTTTMQPISPAVFDEHDSESEDAPEWLCQHYQRKVEEFTDVNKGEKEMMQIWNAFLLSVKPAETVVCDNQMANLVLAFIETYAGLIHRRGLRSNLILHLTNLYDYGLASPSLVRRALVAFNRSADKMAEDGDMKPPA</sequence>
<accession>A0A0R3UJZ3</accession>
<proteinExistence type="inferred from homology"/>
<dbReference type="CDD" id="cd21551">
    <property type="entry name" value="VEFS-box_SUZ12"/>
    <property type="match status" value="1"/>
</dbReference>
<name>A0A0R3UJZ3_MESCO</name>
<keyword evidence="12" id="KW-1185">Reference proteome</keyword>
<comment type="similarity">
    <text evidence="1">Belongs to the VEFS (VRN2-EMF2-FIS2-SU(Z)12) family.</text>
</comment>
<dbReference type="AlphaFoldDB" id="A0A0R3UJZ3"/>
<dbReference type="PANTHER" id="PTHR22597:SF0">
    <property type="entry name" value="POLYCOMB PROTEIN SUZ12"/>
    <property type="match status" value="1"/>
</dbReference>
<evidence type="ECO:0000256" key="3">
    <source>
        <dbReference type="ARBA" id="ARBA00022771"/>
    </source>
</evidence>
<keyword evidence="5" id="KW-0156">Chromatin regulator</keyword>
<evidence type="ECO:0000313" key="11">
    <source>
        <dbReference type="EMBL" id="VDD81862.1"/>
    </source>
</evidence>
<feature type="compositionally biased region" description="Polar residues" evidence="8">
    <location>
        <begin position="56"/>
        <end position="74"/>
    </location>
</feature>
<evidence type="ECO:0000256" key="7">
    <source>
        <dbReference type="ARBA" id="ARBA00023163"/>
    </source>
</evidence>
<dbReference type="GO" id="GO:0006325">
    <property type="term" value="P:chromatin organization"/>
    <property type="evidence" value="ECO:0007669"/>
    <property type="project" value="UniProtKB-KW"/>
</dbReference>
<dbReference type="PANTHER" id="PTHR22597">
    <property type="entry name" value="POLYCOMB GROUP PROTEIN"/>
    <property type="match status" value="1"/>
</dbReference>
<gene>
    <name evidence="11" type="ORF">MCOS_LOCUS7865</name>
</gene>
<evidence type="ECO:0000313" key="12">
    <source>
        <dbReference type="Proteomes" id="UP000267029"/>
    </source>
</evidence>
<feature type="region of interest" description="Disordered" evidence="8">
    <location>
        <begin position="56"/>
        <end position="117"/>
    </location>
</feature>
<evidence type="ECO:0000256" key="1">
    <source>
        <dbReference type="ARBA" id="ARBA00007416"/>
    </source>
</evidence>
<feature type="compositionally biased region" description="Basic residues" evidence="8">
    <location>
        <begin position="76"/>
        <end position="87"/>
    </location>
</feature>
<evidence type="ECO:0000259" key="9">
    <source>
        <dbReference type="Pfam" id="PF09733"/>
    </source>
</evidence>
<evidence type="ECO:0000256" key="5">
    <source>
        <dbReference type="ARBA" id="ARBA00022853"/>
    </source>
</evidence>
<evidence type="ECO:0000256" key="2">
    <source>
        <dbReference type="ARBA" id="ARBA00022723"/>
    </source>
</evidence>
<dbReference type="GO" id="GO:0031490">
    <property type="term" value="F:chromatin DNA binding"/>
    <property type="evidence" value="ECO:0007669"/>
    <property type="project" value="TreeGrafter"/>
</dbReference>
<dbReference type="GO" id="GO:0035098">
    <property type="term" value="C:ESC/E(Z) complex"/>
    <property type="evidence" value="ECO:0007669"/>
    <property type="project" value="TreeGrafter"/>
</dbReference>
<reference evidence="11 12" key="1">
    <citation type="submission" date="2018-10" db="EMBL/GenBank/DDBJ databases">
        <authorList>
            <consortium name="Pathogen Informatics"/>
        </authorList>
    </citation>
    <scope>NUCLEOTIDE SEQUENCE [LARGE SCALE GENOMIC DNA]</scope>
</reference>
<keyword evidence="7" id="KW-0804">Transcription</keyword>
<feature type="region of interest" description="Disordered" evidence="8">
    <location>
        <begin position="203"/>
        <end position="226"/>
    </location>
</feature>
<dbReference type="InterPro" id="IPR019135">
    <property type="entry name" value="Polycomb_protein_VEFS-Box"/>
</dbReference>
<keyword evidence="2" id="KW-0479">Metal-binding</keyword>
<dbReference type="GO" id="GO:0008270">
    <property type="term" value="F:zinc ion binding"/>
    <property type="evidence" value="ECO:0007669"/>
    <property type="project" value="UniProtKB-KW"/>
</dbReference>
<evidence type="ECO:0000259" key="10">
    <source>
        <dbReference type="Pfam" id="PF23320"/>
    </source>
</evidence>
<keyword evidence="3" id="KW-0863">Zinc-finger</keyword>
<evidence type="ECO:0000256" key="4">
    <source>
        <dbReference type="ARBA" id="ARBA00022833"/>
    </source>
</evidence>
<dbReference type="Proteomes" id="UP000267029">
    <property type="component" value="Unassembled WGS sequence"/>
</dbReference>
<dbReference type="Pfam" id="PF23320">
    <property type="entry name" value="Zn_SUZ12"/>
    <property type="match status" value="1"/>
</dbReference>
<dbReference type="STRING" id="53468.A0A0R3UJZ3"/>